<dbReference type="EMBL" id="ABFK02000020">
    <property type="protein sequence ID" value="EDS03114.1"/>
    <property type="molecule type" value="Genomic_DNA"/>
</dbReference>
<organism evidence="1 2">
    <name type="scientific">Alistipes putredinis DSM 17216</name>
    <dbReference type="NCBI Taxonomy" id="445970"/>
    <lineage>
        <taxon>Bacteria</taxon>
        <taxon>Pseudomonadati</taxon>
        <taxon>Bacteroidota</taxon>
        <taxon>Bacteroidia</taxon>
        <taxon>Bacteroidales</taxon>
        <taxon>Rikenellaceae</taxon>
        <taxon>Alistipes</taxon>
    </lineage>
</organism>
<name>B0MZS9_9BACT</name>
<reference evidence="1" key="1">
    <citation type="submission" date="2007-10" db="EMBL/GenBank/DDBJ databases">
        <authorList>
            <person name="Fulton L."/>
            <person name="Clifton S."/>
            <person name="Fulton B."/>
            <person name="Xu J."/>
            <person name="Minx P."/>
            <person name="Pepin K.H."/>
            <person name="Johnson M."/>
            <person name="Thiruvilangam P."/>
            <person name="Bhonagiri V."/>
            <person name="Nash W.E."/>
            <person name="Mardis E.R."/>
            <person name="Wilson R.K."/>
        </authorList>
    </citation>
    <scope>NUCLEOTIDE SEQUENCE [LARGE SCALE GENOMIC DNA]</scope>
    <source>
        <strain evidence="1">DSM 17216</strain>
    </source>
</reference>
<dbReference type="AlphaFoldDB" id="B0MZS9"/>
<comment type="caution">
    <text evidence="1">The sequence shown here is derived from an EMBL/GenBank/DDBJ whole genome shotgun (WGS) entry which is preliminary data.</text>
</comment>
<proteinExistence type="predicted"/>
<reference evidence="1" key="2">
    <citation type="submission" date="2013-09" db="EMBL/GenBank/DDBJ databases">
        <title>Draft genome sequence of Alistipes putredinis (DSM 17216).</title>
        <authorList>
            <person name="Sudarsanam P."/>
            <person name="Ley R."/>
            <person name="Guruge J."/>
            <person name="Turnbaugh P.J."/>
            <person name="Mahowald M."/>
            <person name="Liep D."/>
            <person name="Gordon J."/>
        </authorList>
    </citation>
    <scope>NUCLEOTIDE SEQUENCE</scope>
    <source>
        <strain evidence="1">DSM 17216</strain>
    </source>
</reference>
<protein>
    <submittedName>
        <fullName evidence="1">Uncharacterized protein</fullName>
    </submittedName>
</protein>
<dbReference type="eggNOG" id="ENOG5033D1B">
    <property type="taxonomic scope" value="Bacteria"/>
</dbReference>
<keyword evidence="2" id="KW-1185">Reference proteome</keyword>
<sequence length="105" mass="11946">MIDSCAKAWQNAGKAVNLHKYWIMEAKKIVHLQFKEPYNGETDFYFGSLKAIYDTVPIGAVGITYKSLTNATRGRSEYENKKVLIRIGQIQRKTRGRSLKSECDG</sequence>
<evidence type="ECO:0000313" key="1">
    <source>
        <dbReference type="EMBL" id="EDS03114.1"/>
    </source>
</evidence>
<dbReference type="Proteomes" id="UP000005819">
    <property type="component" value="Unassembled WGS sequence"/>
</dbReference>
<accession>B0MZS9</accession>
<dbReference type="HOGENOM" id="CLU_176771_0_0_10"/>
<gene>
    <name evidence="1" type="ORF">ALIPUT_02653</name>
</gene>
<evidence type="ECO:0000313" key="2">
    <source>
        <dbReference type="Proteomes" id="UP000005819"/>
    </source>
</evidence>